<evidence type="ECO:0000313" key="5">
    <source>
        <dbReference type="EMBL" id="GAA3563581.1"/>
    </source>
</evidence>
<accession>A0ABP6XDN8</accession>
<dbReference type="InterPro" id="IPR002933">
    <property type="entry name" value="Peptidase_M20"/>
</dbReference>
<feature type="domain" description="Peptidase M20 dimerisation" evidence="4">
    <location>
        <begin position="190"/>
        <end position="339"/>
    </location>
</feature>
<dbReference type="InterPro" id="IPR011650">
    <property type="entry name" value="Peptidase_M20_dimer"/>
</dbReference>
<dbReference type="RefSeq" id="WP_204910891.1">
    <property type="nucleotide sequence ID" value="NZ_BAAAYR010000002.1"/>
</dbReference>
<keyword evidence="3" id="KW-0378">Hydrolase</keyword>
<evidence type="ECO:0000313" key="6">
    <source>
        <dbReference type="Proteomes" id="UP001500767"/>
    </source>
</evidence>
<keyword evidence="6" id="KW-1185">Reference proteome</keyword>
<protein>
    <submittedName>
        <fullName evidence="5">Dipeptidase</fullName>
    </submittedName>
</protein>
<dbReference type="SUPFAM" id="SSF53187">
    <property type="entry name" value="Zn-dependent exopeptidases"/>
    <property type="match status" value="1"/>
</dbReference>
<dbReference type="EMBL" id="BAAAYR010000002">
    <property type="protein sequence ID" value="GAA3563581.1"/>
    <property type="molecule type" value="Genomic_DNA"/>
</dbReference>
<name>A0ABP6XDN8_9ACTN</name>
<evidence type="ECO:0000256" key="3">
    <source>
        <dbReference type="ARBA" id="ARBA00022801"/>
    </source>
</evidence>
<sequence length="448" mass="46891">MSLHDTVHAQQPRLRADLADLVAIASVSADPARVDQVHRSAETVAALLTDAGCPDVRIVAAGGMPAVIGRYPAPAGRPTVCLYAHHDVQPEGDPAAWVTPAFVATERGDRLHGRGSADDKGGFAVHLAALRAFDGRPPVGVTVFVEGEEEIGSPSLERLLAQEHDALAADVFVIADSGNWEVGTPAFTTSLRGLADCVVTVSTLDHAIHSGSFGGPVPDALTALCRLLATLHDERGDVAVAGLGVAERPALDYPEDRLRAESGLLDGVSLTGTGTVAERLWCKPALAVIALSTTPVAQASNTLIPSAQAKISLRVAPGDDADAALEHLERHLREHAPWGARVDVARGDTGQPSRIPFEGPYAEVAQAAFREAWKTDAVFLGQGGSIPMVAAFRDAFPDATVLVTAVADPDSRPHGANESLDLNDLERACVAEALMLERFAVVQSPDQG</sequence>
<dbReference type="Proteomes" id="UP001500767">
    <property type="component" value="Unassembled WGS sequence"/>
</dbReference>
<dbReference type="InterPro" id="IPR051458">
    <property type="entry name" value="Cyt/Met_Dipeptidase"/>
</dbReference>
<dbReference type="Pfam" id="PF07687">
    <property type="entry name" value="M20_dimer"/>
    <property type="match status" value="1"/>
</dbReference>
<dbReference type="PANTHER" id="PTHR43270:SF12">
    <property type="entry name" value="SUCCINYL-DIAMINOPIMELATE DESUCCINYLASE"/>
    <property type="match status" value="1"/>
</dbReference>
<keyword evidence="2" id="KW-0479">Metal-binding</keyword>
<reference evidence="6" key="1">
    <citation type="journal article" date="2019" name="Int. J. Syst. Evol. Microbiol.">
        <title>The Global Catalogue of Microorganisms (GCM) 10K type strain sequencing project: providing services to taxonomists for standard genome sequencing and annotation.</title>
        <authorList>
            <consortium name="The Broad Institute Genomics Platform"/>
            <consortium name="The Broad Institute Genome Sequencing Center for Infectious Disease"/>
            <person name="Wu L."/>
            <person name="Ma J."/>
        </authorList>
    </citation>
    <scope>NUCLEOTIDE SEQUENCE [LARGE SCALE GENOMIC DNA]</scope>
    <source>
        <strain evidence="6">JCM 16540</strain>
    </source>
</reference>
<dbReference type="Pfam" id="PF01546">
    <property type="entry name" value="Peptidase_M20"/>
    <property type="match status" value="1"/>
</dbReference>
<comment type="caution">
    <text evidence="5">The sequence shown here is derived from an EMBL/GenBank/DDBJ whole genome shotgun (WGS) entry which is preliminary data.</text>
</comment>
<evidence type="ECO:0000259" key="4">
    <source>
        <dbReference type="Pfam" id="PF07687"/>
    </source>
</evidence>
<evidence type="ECO:0000256" key="2">
    <source>
        <dbReference type="ARBA" id="ARBA00022723"/>
    </source>
</evidence>
<organism evidence="5 6">
    <name type="scientific">Microlunatus spumicola</name>
    <dbReference type="NCBI Taxonomy" id="81499"/>
    <lineage>
        <taxon>Bacteria</taxon>
        <taxon>Bacillati</taxon>
        <taxon>Actinomycetota</taxon>
        <taxon>Actinomycetes</taxon>
        <taxon>Propionibacteriales</taxon>
        <taxon>Propionibacteriaceae</taxon>
        <taxon>Microlunatus</taxon>
    </lineage>
</organism>
<keyword evidence="1" id="KW-0645">Protease</keyword>
<dbReference type="PANTHER" id="PTHR43270">
    <property type="entry name" value="BETA-ALA-HIS DIPEPTIDASE"/>
    <property type="match status" value="1"/>
</dbReference>
<proteinExistence type="predicted"/>
<dbReference type="NCBIfam" id="NF005914">
    <property type="entry name" value="PRK07907.1"/>
    <property type="match status" value="1"/>
</dbReference>
<dbReference type="Gene3D" id="3.40.630.10">
    <property type="entry name" value="Zn peptidases"/>
    <property type="match status" value="1"/>
</dbReference>
<dbReference type="Gene3D" id="3.30.70.360">
    <property type="match status" value="1"/>
</dbReference>
<evidence type="ECO:0000256" key="1">
    <source>
        <dbReference type="ARBA" id="ARBA00022670"/>
    </source>
</evidence>
<gene>
    <name evidence="5" type="ORF">GCM10022197_18940</name>
</gene>